<sequence length="46" mass="4790">LLGMAKSYLAAGAKAKGIEYLQKAVKADPASDAGKEAKALLKDQQK</sequence>
<dbReference type="AlphaFoldDB" id="A0A0F9DG95"/>
<protein>
    <submittedName>
        <fullName evidence="1">Uncharacterized protein</fullName>
    </submittedName>
</protein>
<organism evidence="1">
    <name type="scientific">marine sediment metagenome</name>
    <dbReference type="NCBI Taxonomy" id="412755"/>
    <lineage>
        <taxon>unclassified sequences</taxon>
        <taxon>metagenomes</taxon>
        <taxon>ecological metagenomes</taxon>
    </lineage>
</organism>
<comment type="caution">
    <text evidence="1">The sequence shown here is derived from an EMBL/GenBank/DDBJ whole genome shotgun (WGS) entry which is preliminary data.</text>
</comment>
<dbReference type="EMBL" id="LAZR01029068">
    <property type="protein sequence ID" value="KKL60674.1"/>
    <property type="molecule type" value="Genomic_DNA"/>
</dbReference>
<gene>
    <name evidence="1" type="ORF">LCGC14_2202950</name>
</gene>
<evidence type="ECO:0000313" key="1">
    <source>
        <dbReference type="EMBL" id="KKL60674.1"/>
    </source>
</evidence>
<name>A0A0F9DG95_9ZZZZ</name>
<feature type="non-terminal residue" evidence="1">
    <location>
        <position position="1"/>
    </location>
</feature>
<accession>A0A0F9DG95</accession>
<reference evidence="1" key="1">
    <citation type="journal article" date="2015" name="Nature">
        <title>Complex archaea that bridge the gap between prokaryotes and eukaryotes.</title>
        <authorList>
            <person name="Spang A."/>
            <person name="Saw J.H."/>
            <person name="Jorgensen S.L."/>
            <person name="Zaremba-Niedzwiedzka K."/>
            <person name="Martijn J."/>
            <person name="Lind A.E."/>
            <person name="van Eijk R."/>
            <person name="Schleper C."/>
            <person name="Guy L."/>
            <person name="Ettema T.J."/>
        </authorList>
    </citation>
    <scope>NUCLEOTIDE SEQUENCE</scope>
</reference>
<proteinExistence type="predicted"/>